<protein>
    <submittedName>
        <fullName evidence="1">Uncharacterized protein</fullName>
    </submittedName>
</protein>
<name>A0A0A9CA87_ARUDO</name>
<organism evidence="1">
    <name type="scientific">Arundo donax</name>
    <name type="common">Giant reed</name>
    <name type="synonym">Donax arundinaceus</name>
    <dbReference type="NCBI Taxonomy" id="35708"/>
    <lineage>
        <taxon>Eukaryota</taxon>
        <taxon>Viridiplantae</taxon>
        <taxon>Streptophyta</taxon>
        <taxon>Embryophyta</taxon>
        <taxon>Tracheophyta</taxon>
        <taxon>Spermatophyta</taxon>
        <taxon>Magnoliopsida</taxon>
        <taxon>Liliopsida</taxon>
        <taxon>Poales</taxon>
        <taxon>Poaceae</taxon>
        <taxon>PACMAD clade</taxon>
        <taxon>Arundinoideae</taxon>
        <taxon>Arundineae</taxon>
        <taxon>Arundo</taxon>
    </lineage>
</organism>
<evidence type="ECO:0000313" key="1">
    <source>
        <dbReference type="EMBL" id="JAD73194.1"/>
    </source>
</evidence>
<proteinExistence type="predicted"/>
<sequence length="10" mass="877">MSVAGGAATL</sequence>
<dbReference type="EMBL" id="GBRH01224701">
    <property type="protein sequence ID" value="JAD73194.1"/>
    <property type="molecule type" value="Transcribed_RNA"/>
</dbReference>
<reference evidence="1" key="1">
    <citation type="submission" date="2014-09" db="EMBL/GenBank/DDBJ databases">
        <authorList>
            <person name="Magalhaes I.L.F."/>
            <person name="Oliveira U."/>
            <person name="Santos F.R."/>
            <person name="Vidigal T.H.D.A."/>
            <person name="Brescovit A.D."/>
            <person name="Santos A.J."/>
        </authorList>
    </citation>
    <scope>NUCLEOTIDE SEQUENCE</scope>
    <source>
        <tissue evidence="1">Shoot tissue taken approximately 20 cm above the soil surface</tissue>
    </source>
</reference>
<reference evidence="1" key="2">
    <citation type="journal article" date="2015" name="Data Brief">
        <title>Shoot transcriptome of the giant reed, Arundo donax.</title>
        <authorList>
            <person name="Barrero R.A."/>
            <person name="Guerrero F.D."/>
            <person name="Moolhuijzen P."/>
            <person name="Goolsby J.A."/>
            <person name="Tidwell J."/>
            <person name="Bellgard S.E."/>
            <person name="Bellgard M.I."/>
        </authorList>
    </citation>
    <scope>NUCLEOTIDE SEQUENCE</scope>
    <source>
        <tissue evidence="1">Shoot tissue taken approximately 20 cm above the soil surface</tissue>
    </source>
</reference>
<accession>A0A0A9CA87</accession>